<dbReference type="AlphaFoldDB" id="A0A9P6CGF0"/>
<dbReference type="Proteomes" id="UP000807353">
    <property type="component" value="Unassembled WGS sequence"/>
</dbReference>
<feature type="chain" id="PRO_5040348431" description="CBM1 domain-containing protein" evidence="2">
    <location>
        <begin position="22"/>
        <end position="62"/>
    </location>
</feature>
<reference evidence="4" key="1">
    <citation type="submission" date="2020-11" db="EMBL/GenBank/DDBJ databases">
        <authorList>
            <consortium name="DOE Joint Genome Institute"/>
            <person name="Ahrendt S."/>
            <person name="Riley R."/>
            <person name="Andreopoulos W."/>
            <person name="Labutti K."/>
            <person name="Pangilinan J."/>
            <person name="Ruiz-Duenas F.J."/>
            <person name="Barrasa J.M."/>
            <person name="Sanchez-Garcia M."/>
            <person name="Camarero S."/>
            <person name="Miyauchi S."/>
            <person name="Serrano A."/>
            <person name="Linde D."/>
            <person name="Babiker R."/>
            <person name="Drula E."/>
            <person name="Ayuso-Fernandez I."/>
            <person name="Pacheco R."/>
            <person name="Padilla G."/>
            <person name="Ferreira P."/>
            <person name="Barriuso J."/>
            <person name="Kellner H."/>
            <person name="Castanera R."/>
            <person name="Alfaro M."/>
            <person name="Ramirez L."/>
            <person name="Pisabarro A.G."/>
            <person name="Kuo A."/>
            <person name="Tritt A."/>
            <person name="Lipzen A."/>
            <person name="He G."/>
            <person name="Yan M."/>
            <person name="Ng V."/>
            <person name="Cullen D."/>
            <person name="Martin F."/>
            <person name="Rosso M.-N."/>
            <person name="Henrissat B."/>
            <person name="Hibbett D."/>
            <person name="Martinez A.T."/>
            <person name="Grigoriev I.V."/>
        </authorList>
    </citation>
    <scope>NUCLEOTIDE SEQUENCE</scope>
    <source>
        <strain evidence="4">CBS 247.69</strain>
    </source>
</reference>
<feature type="domain" description="CBM1" evidence="3">
    <location>
        <begin position="26"/>
        <end position="51"/>
    </location>
</feature>
<dbReference type="InterPro" id="IPR000254">
    <property type="entry name" value="CBD"/>
</dbReference>
<dbReference type="EMBL" id="MU150249">
    <property type="protein sequence ID" value="KAF9465171.1"/>
    <property type="molecule type" value="Genomic_DNA"/>
</dbReference>
<dbReference type="GO" id="GO:0030248">
    <property type="term" value="F:cellulose binding"/>
    <property type="evidence" value="ECO:0007669"/>
    <property type="project" value="InterPro"/>
</dbReference>
<evidence type="ECO:0000313" key="4">
    <source>
        <dbReference type="EMBL" id="KAF9465171.1"/>
    </source>
</evidence>
<evidence type="ECO:0000256" key="2">
    <source>
        <dbReference type="SAM" id="SignalP"/>
    </source>
</evidence>
<sequence length="62" mass="6371">MQFSIAFPLAALTLLISTITAQAPGSQCGGIGWPGIMFCNPGSVCSKINDCEGLHGSLADQM</sequence>
<dbReference type="SUPFAM" id="SSF57180">
    <property type="entry name" value="Cellulose-binding domain"/>
    <property type="match status" value="1"/>
</dbReference>
<evidence type="ECO:0000256" key="1">
    <source>
        <dbReference type="ARBA" id="ARBA00022729"/>
    </source>
</evidence>
<dbReference type="Pfam" id="PF00734">
    <property type="entry name" value="CBM_1"/>
    <property type="match status" value="1"/>
</dbReference>
<feature type="signal peptide" evidence="2">
    <location>
        <begin position="1"/>
        <end position="21"/>
    </location>
</feature>
<dbReference type="GO" id="GO:0005975">
    <property type="term" value="P:carbohydrate metabolic process"/>
    <property type="evidence" value="ECO:0007669"/>
    <property type="project" value="InterPro"/>
</dbReference>
<evidence type="ECO:0000313" key="5">
    <source>
        <dbReference type="Proteomes" id="UP000807353"/>
    </source>
</evidence>
<name>A0A9P6CGF0_9AGAR</name>
<dbReference type="GO" id="GO:0005576">
    <property type="term" value="C:extracellular region"/>
    <property type="evidence" value="ECO:0007669"/>
    <property type="project" value="InterPro"/>
</dbReference>
<keyword evidence="5" id="KW-1185">Reference proteome</keyword>
<gene>
    <name evidence="4" type="ORF">BDZ94DRAFT_413589</name>
</gene>
<proteinExistence type="predicted"/>
<comment type="caution">
    <text evidence="4">The sequence shown here is derived from an EMBL/GenBank/DDBJ whole genome shotgun (WGS) entry which is preliminary data.</text>
</comment>
<protein>
    <recommendedName>
        <fullName evidence="3">CBM1 domain-containing protein</fullName>
    </recommendedName>
</protein>
<keyword evidence="1 2" id="KW-0732">Signal</keyword>
<dbReference type="InterPro" id="IPR035971">
    <property type="entry name" value="CBD_sf"/>
</dbReference>
<accession>A0A9P6CGF0</accession>
<organism evidence="4 5">
    <name type="scientific">Collybia nuda</name>
    <dbReference type="NCBI Taxonomy" id="64659"/>
    <lineage>
        <taxon>Eukaryota</taxon>
        <taxon>Fungi</taxon>
        <taxon>Dikarya</taxon>
        <taxon>Basidiomycota</taxon>
        <taxon>Agaricomycotina</taxon>
        <taxon>Agaricomycetes</taxon>
        <taxon>Agaricomycetidae</taxon>
        <taxon>Agaricales</taxon>
        <taxon>Tricholomatineae</taxon>
        <taxon>Clitocybaceae</taxon>
        <taxon>Collybia</taxon>
    </lineage>
</organism>
<evidence type="ECO:0000259" key="3">
    <source>
        <dbReference type="Pfam" id="PF00734"/>
    </source>
</evidence>